<organism evidence="2">
    <name type="scientific">Anopheles triannulatus</name>
    <dbReference type="NCBI Taxonomy" id="58253"/>
    <lineage>
        <taxon>Eukaryota</taxon>
        <taxon>Metazoa</taxon>
        <taxon>Ecdysozoa</taxon>
        <taxon>Arthropoda</taxon>
        <taxon>Hexapoda</taxon>
        <taxon>Insecta</taxon>
        <taxon>Pterygota</taxon>
        <taxon>Neoptera</taxon>
        <taxon>Endopterygota</taxon>
        <taxon>Diptera</taxon>
        <taxon>Nematocera</taxon>
        <taxon>Culicoidea</taxon>
        <taxon>Culicidae</taxon>
        <taxon>Anophelinae</taxon>
        <taxon>Anopheles</taxon>
    </lineage>
</organism>
<name>A0A2M4B1R8_9DIPT</name>
<accession>A0A2M4B1R8</accession>
<proteinExistence type="predicted"/>
<feature type="chain" id="PRO_5014979786" evidence="1">
    <location>
        <begin position="18"/>
        <end position="76"/>
    </location>
</feature>
<reference evidence="2" key="1">
    <citation type="submission" date="2018-01" db="EMBL/GenBank/DDBJ databases">
        <title>An insight into the sialome of Amazonian anophelines.</title>
        <authorList>
            <person name="Ribeiro J.M."/>
            <person name="Scarpassa V."/>
            <person name="Calvo E."/>
        </authorList>
    </citation>
    <scope>NUCLEOTIDE SEQUENCE</scope>
    <source>
        <tissue evidence="2">Salivary glands</tissue>
    </source>
</reference>
<feature type="signal peptide" evidence="1">
    <location>
        <begin position="1"/>
        <end position="17"/>
    </location>
</feature>
<evidence type="ECO:0000313" key="2">
    <source>
        <dbReference type="EMBL" id="MBW46970.1"/>
    </source>
</evidence>
<keyword evidence="1" id="KW-0732">Signal</keyword>
<evidence type="ECO:0000256" key="1">
    <source>
        <dbReference type="SAM" id="SignalP"/>
    </source>
</evidence>
<dbReference type="AlphaFoldDB" id="A0A2M4B1R8"/>
<protein>
    <submittedName>
        <fullName evidence="2">Putative secreted protein</fullName>
    </submittedName>
</protein>
<sequence length="76" mass="8184">MGYVLLLLPSLQFVSLASDLNSTSLPLSLALSVSTGTYAAGELFMICYPWHSGAPASCTAWRAIASRTERCAERRC</sequence>
<dbReference type="EMBL" id="GGFK01013649">
    <property type="protein sequence ID" value="MBW46970.1"/>
    <property type="molecule type" value="Transcribed_RNA"/>
</dbReference>